<dbReference type="AlphaFoldDB" id="A0A4U1FPC5"/>
<proteinExistence type="predicted"/>
<dbReference type="EMBL" id="RWIC01000043">
    <property type="protein sequence ID" value="TKC51938.1"/>
    <property type="molecule type" value="Genomic_DNA"/>
</dbReference>
<sequence length="256" mass="27049">PSTQPGSPDTSRIKRTQTLRLEGLTRKRPRAGRESSGLAHAHAAPPRLSLTKAPPHLRNFLPTRKRISGAKVPSGSGGPRSRPSGPRRPETRDAGRSAAGSESASVSGQNRSEAVPVRPFCLRSLHLFPARPAPCQVPTRDVDSRPSRPASPLLAPRGSPGRRALPRPWDSTDASVLLRPPAHPGPPAAWPCRSLPFARSSPAYVNIKPPAACDPYHHTALCPLLLLGPGGPDISVCKSPSPGPLEGFDLGDPKPA</sequence>
<evidence type="ECO:0000256" key="1">
    <source>
        <dbReference type="SAM" id="MobiDB-lite"/>
    </source>
</evidence>
<feature type="region of interest" description="Disordered" evidence="1">
    <location>
        <begin position="132"/>
        <end position="169"/>
    </location>
</feature>
<feature type="region of interest" description="Disordered" evidence="1">
    <location>
        <begin position="1"/>
        <end position="113"/>
    </location>
</feature>
<evidence type="ECO:0000313" key="2">
    <source>
        <dbReference type="EMBL" id="TKC51938.1"/>
    </source>
</evidence>
<reference evidence="3" key="1">
    <citation type="journal article" date="2019" name="IScience">
        <title>Narwhal Genome Reveals Long-Term Low Genetic Diversity despite Current Large Abundance Size.</title>
        <authorList>
            <person name="Westbury M.V."/>
            <person name="Petersen B."/>
            <person name="Garde E."/>
            <person name="Heide-Jorgensen M.P."/>
            <person name="Lorenzen E.D."/>
        </authorList>
    </citation>
    <scope>NUCLEOTIDE SEQUENCE [LARGE SCALE GENOMIC DNA]</scope>
</reference>
<feature type="non-terminal residue" evidence="2">
    <location>
        <position position="1"/>
    </location>
</feature>
<feature type="compositionally biased region" description="Polar residues" evidence="1">
    <location>
        <begin position="1"/>
        <end position="10"/>
    </location>
</feature>
<evidence type="ECO:0000313" key="3">
    <source>
        <dbReference type="Proteomes" id="UP000308365"/>
    </source>
</evidence>
<organism evidence="2 3">
    <name type="scientific">Monodon monoceros</name>
    <name type="common">Narwhal</name>
    <name type="synonym">Ceratodon monodon</name>
    <dbReference type="NCBI Taxonomy" id="40151"/>
    <lineage>
        <taxon>Eukaryota</taxon>
        <taxon>Metazoa</taxon>
        <taxon>Chordata</taxon>
        <taxon>Craniata</taxon>
        <taxon>Vertebrata</taxon>
        <taxon>Euteleostomi</taxon>
        <taxon>Mammalia</taxon>
        <taxon>Eutheria</taxon>
        <taxon>Laurasiatheria</taxon>
        <taxon>Artiodactyla</taxon>
        <taxon>Whippomorpha</taxon>
        <taxon>Cetacea</taxon>
        <taxon>Odontoceti</taxon>
        <taxon>Monodontidae</taxon>
        <taxon>Monodon</taxon>
    </lineage>
</organism>
<name>A0A4U1FPC5_MONMO</name>
<comment type="caution">
    <text evidence="2">The sequence shown here is derived from an EMBL/GenBank/DDBJ whole genome shotgun (WGS) entry which is preliminary data.</text>
</comment>
<accession>A0A4U1FPC5</accession>
<feature type="non-terminal residue" evidence="2">
    <location>
        <position position="256"/>
    </location>
</feature>
<dbReference type="Proteomes" id="UP000308365">
    <property type="component" value="Unassembled WGS sequence"/>
</dbReference>
<protein>
    <submittedName>
        <fullName evidence="2">Uncharacterized protein</fullName>
    </submittedName>
</protein>
<gene>
    <name evidence="2" type="ORF">EI555_021476</name>
</gene>
<feature type="compositionally biased region" description="Low complexity" evidence="1">
    <location>
        <begin position="96"/>
        <end position="108"/>
    </location>
</feature>